<dbReference type="InterPro" id="IPR039421">
    <property type="entry name" value="Type_1_exporter"/>
</dbReference>
<dbReference type="Gene3D" id="3.40.50.300">
    <property type="entry name" value="P-loop containing nucleotide triphosphate hydrolases"/>
    <property type="match status" value="1"/>
</dbReference>
<keyword evidence="3" id="KW-1003">Cell membrane</keyword>
<evidence type="ECO:0000313" key="14">
    <source>
        <dbReference type="Proteomes" id="UP000030403"/>
    </source>
</evidence>
<keyword evidence="14" id="KW-1185">Reference proteome</keyword>
<dbReference type="AlphaFoldDB" id="A0A0A5GHG6"/>
<dbReference type="InterPro" id="IPR036640">
    <property type="entry name" value="ABC1_TM_sf"/>
</dbReference>
<dbReference type="eggNOG" id="COG1132">
    <property type="taxonomic scope" value="Bacteria"/>
</dbReference>
<dbReference type="Proteomes" id="UP000030403">
    <property type="component" value="Unassembled WGS sequence"/>
</dbReference>
<dbReference type="CDD" id="cd18547">
    <property type="entry name" value="ABC_6TM_Tm288_like"/>
    <property type="match status" value="1"/>
</dbReference>
<dbReference type="SUPFAM" id="SSF52540">
    <property type="entry name" value="P-loop containing nucleoside triphosphate hydrolases"/>
    <property type="match status" value="1"/>
</dbReference>
<dbReference type="GO" id="GO:0005524">
    <property type="term" value="F:ATP binding"/>
    <property type="evidence" value="ECO:0007669"/>
    <property type="project" value="UniProtKB-KW"/>
</dbReference>
<feature type="transmembrane region" description="Helical" evidence="10">
    <location>
        <begin position="83"/>
        <end position="104"/>
    </location>
</feature>
<dbReference type="GO" id="GO:0015421">
    <property type="term" value="F:ABC-type oligopeptide transporter activity"/>
    <property type="evidence" value="ECO:0007669"/>
    <property type="project" value="TreeGrafter"/>
</dbReference>
<feature type="domain" description="ABC transmembrane type-1" evidence="12">
    <location>
        <begin position="48"/>
        <end position="332"/>
    </location>
</feature>
<dbReference type="RefSeq" id="WP_051255228.1">
    <property type="nucleotide sequence ID" value="NZ_AVPF01000006.1"/>
</dbReference>
<evidence type="ECO:0000256" key="3">
    <source>
        <dbReference type="ARBA" id="ARBA00022475"/>
    </source>
</evidence>
<evidence type="ECO:0000256" key="4">
    <source>
        <dbReference type="ARBA" id="ARBA00022692"/>
    </source>
</evidence>
<dbReference type="InterPro" id="IPR027417">
    <property type="entry name" value="P-loop_NTPase"/>
</dbReference>
<evidence type="ECO:0000256" key="6">
    <source>
        <dbReference type="ARBA" id="ARBA00022840"/>
    </source>
</evidence>
<evidence type="ECO:0000259" key="12">
    <source>
        <dbReference type="PROSITE" id="PS50929"/>
    </source>
</evidence>
<dbReference type="Pfam" id="PF00664">
    <property type="entry name" value="ABC_membrane"/>
    <property type="match status" value="1"/>
</dbReference>
<feature type="transmembrane region" description="Helical" evidence="10">
    <location>
        <begin position="283"/>
        <end position="309"/>
    </location>
</feature>
<evidence type="ECO:0000256" key="8">
    <source>
        <dbReference type="ARBA" id="ARBA00023136"/>
    </source>
</evidence>
<evidence type="ECO:0000259" key="11">
    <source>
        <dbReference type="PROSITE" id="PS50893"/>
    </source>
</evidence>
<keyword evidence="2" id="KW-0813">Transport</keyword>
<feature type="region of interest" description="Disordered" evidence="9">
    <location>
        <begin position="1"/>
        <end position="22"/>
    </location>
</feature>
<evidence type="ECO:0000256" key="5">
    <source>
        <dbReference type="ARBA" id="ARBA00022741"/>
    </source>
</evidence>
<dbReference type="InterPro" id="IPR003439">
    <property type="entry name" value="ABC_transporter-like_ATP-bd"/>
</dbReference>
<dbReference type="InterPro" id="IPR011527">
    <property type="entry name" value="ABC1_TM_dom"/>
</dbReference>
<accession>A0A0A5GHG6</accession>
<keyword evidence="8 10" id="KW-0472">Membrane</keyword>
<dbReference type="InterPro" id="IPR003593">
    <property type="entry name" value="AAA+_ATPase"/>
</dbReference>
<keyword evidence="6 13" id="KW-0067">ATP-binding</keyword>
<comment type="subcellular location">
    <subcellularLocation>
        <location evidence="1">Cell membrane</location>
        <topology evidence="1">Multi-pass membrane protein</topology>
    </subcellularLocation>
</comment>
<comment type="caution">
    <text evidence="13">The sequence shown here is derived from an EMBL/GenBank/DDBJ whole genome shotgun (WGS) entry which is preliminary data.</text>
</comment>
<dbReference type="PROSITE" id="PS50929">
    <property type="entry name" value="ABC_TM1F"/>
    <property type="match status" value="1"/>
</dbReference>
<feature type="transmembrane region" description="Helical" evidence="10">
    <location>
        <begin position="47"/>
        <end position="68"/>
    </location>
</feature>
<evidence type="ECO:0000256" key="7">
    <source>
        <dbReference type="ARBA" id="ARBA00022989"/>
    </source>
</evidence>
<name>A0A0A5GHG6_9BACI</name>
<reference evidence="13 14" key="1">
    <citation type="submission" date="2013-08" db="EMBL/GenBank/DDBJ databases">
        <authorList>
            <person name="Huang J."/>
            <person name="Wang G."/>
        </authorList>
    </citation>
    <scope>NUCLEOTIDE SEQUENCE [LARGE SCALE GENOMIC DNA]</scope>
    <source>
        <strain evidence="13 14">BH030004</strain>
    </source>
</reference>
<sequence length="609" mass="67769">MGKQTENRGRSHPHQNRGMKIQPPKIDDIKGTVFRIWKYLSREKGKFILVLSMVLISSILSLLGPYYLGVAVDRVIANPDPDTLLWMLGLLLLIYLFQFTAVFLQNFWMIGIAQNSVFTMRNDLFSHLQELNMSFYQKKQHGEIMSRVTNDIENVSKTLNSSVIQFTTSTITLIGTIGMMLWLSPLLTLLTLTIVPVMFYGMKWITKRTSVFFKEQQKNLGELNGFIEESITGHNIIKMFSQEEKMIDSFKKKNEALRNSGYWAMTYTGFIPKLMNMLNNVSFAIIVGLGGALAIGGGWGVSIGVIVTFTTYSRQFTRPLSDLANQFNMILSAVAGAERVFNILDEPEEKDAESAKDLSDLNGKVEFKDVSFSYEGDEDTLNNINFHAAPGETVALVGPTGAGKTTIISLLARFYEPESGQILVDGRNMSEITRKSLRKHVGTVLQDSFLFETTVRENIRYGRLDATDEEVEGAAKSANAHHFITNLPNGYDTVLQSDGSGISQGQRQLLSIARAMLSNPSLLILDEATSSIDTITEIKINDALGKLMEGRTSFVIAHRLNTIQNADQILVLNEGEIIERGSHAELVKQDGFYAGLVSTQSQKASSFGN</sequence>
<protein>
    <submittedName>
        <fullName evidence="13">Multidrug ABC transporter ATP-binding protein</fullName>
    </submittedName>
</protein>
<dbReference type="GO" id="GO:0005886">
    <property type="term" value="C:plasma membrane"/>
    <property type="evidence" value="ECO:0007669"/>
    <property type="project" value="UniProtKB-SubCell"/>
</dbReference>
<dbReference type="FunFam" id="1.20.1560.10:FF:000011">
    <property type="entry name" value="Multidrug ABC transporter ATP-binding protein"/>
    <property type="match status" value="1"/>
</dbReference>
<dbReference type="PANTHER" id="PTHR43394:SF1">
    <property type="entry name" value="ATP-BINDING CASSETTE SUB-FAMILY B MEMBER 10, MITOCHONDRIAL"/>
    <property type="match status" value="1"/>
</dbReference>
<dbReference type="GO" id="GO:0016887">
    <property type="term" value="F:ATP hydrolysis activity"/>
    <property type="evidence" value="ECO:0007669"/>
    <property type="project" value="InterPro"/>
</dbReference>
<dbReference type="STRING" id="1385511.GCA_000425225_01481"/>
<feature type="domain" description="ABC transporter" evidence="11">
    <location>
        <begin position="365"/>
        <end position="599"/>
    </location>
</feature>
<dbReference type="PROSITE" id="PS00211">
    <property type="entry name" value="ABC_TRANSPORTER_1"/>
    <property type="match status" value="1"/>
</dbReference>
<dbReference type="PROSITE" id="PS50893">
    <property type="entry name" value="ABC_TRANSPORTER_2"/>
    <property type="match status" value="1"/>
</dbReference>
<feature type="transmembrane region" description="Helical" evidence="10">
    <location>
        <begin position="189"/>
        <end position="206"/>
    </location>
</feature>
<dbReference type="OrthoDB" id="9770415at2"/>
<proteinExistence type="predicted"/>
<keyword evidence="5" id="KW-0547">Nucleotide-binding</keyword>
<gene>
    <name evidence="13" type="ORF">N783_20120</name>
</gene>
<evidence type="ECO:0000256" key="2">
    <source>
        <dbReference type="ARBA" id="ARBA00022448"/>
    </source>
</evidence>
<evidence type="ECO:0000256" key="10">
    <source>
        <dbReference type="SAM" id="Phobius"/>
    </source>
</evidence>
<keyword evidence="4 10" id="KW-0812">Transmembrane</keyword>
<evidence type="ECO:0000256" key="1">
    <source>
        <dbReference type="ARBA" id="ARBA00004651"/>
    </source>
</evidence>
<organism evidence="13 14">
    <name type="scientific">Pontibacillus marinus BH030004 = DSM 16465</name>
    <dbReference type="NCBI Taxonomy" id="1385511"/>
    <lineage>
        <taxon>Bacteria</taxon>
        <taxon>Bacillati</taxon>
        <taxon>Bacillota</taxon>
        <taxon>Bacilli</taxon>
        <taxon>Bacillales</taxon>
        <taxon>Bacillaceae</taxon>
        <taxon>Pontibacillus</taxon>
    </lineage>
</organism>
<dbReference type="FunFam" id="3.40.50.300:FF:000287">
    <property type="entry name" value="Multidrug ABC transporter ATP-binding protein"/>
    <property type="match status" value="1"/>
</dbReference>
<evidence type="ECO:0000256" key="9">
    <source>
        <dbReference type="SAM" id="MobiDB-lite"/>
    </source>
</evidence>
<dbReference type="SUPFAM" id="SSF90123">
    <property type="entry name" value="ABC transporter transmembrane region"/>
    <property type="match status" value="1"/>
</dbReference>
<dbReference type="Gene3D" id="1.20.1560.10">
    <property type="entry name" value="ABC transporter type 1, transmembrane domain"/>
    <property type="match status" value="1"/>
</dbReference>
<keyword evidence="7 10" id="KW-1133">Transmembrane helix</keyword>
<dbReference type="SMART" id="SM00382">
    <property type="entry name" value="AAA"/>
    <property type="match status" value="1"/>
</dbReference>
<dbReference type="EMBL" id="AVPF01000006">
    <property type="protein sequence ID" value="KGX90668.1"/>
    <property type="molecule type" value="Genomic_DNA"/>
</dbReference>
<dbReference type="InterPro" id="IPR017871">
    <property type="entry name" value="ABC_transporter-like_CS"/>
</dbReference>
<dbReference type="PANTHER" id="PTHR43394">
    <property type="entry name" value="ATP-DEPENDENT PERMEASE MDL1, MITOCHONDRIAL"/>
    <property type="match status" value="1"/>
</dbReference>
<evidence type="ECO:0000313" key="13">
    <source>
        <dbReference type="EMBL" id="KGX90668.1"/>
    </source>
</evidence>
<dbReference type="Pfam" id="PF00005">
    <property type="entry name" value="ABC_tran"/>
    <property type="match status" value="1"/>
</dbReference>
<dbReference type="CDD" id="cd03254">
    <property type="entry name" value="ABCC_Glucan_exporter_like"/>
    <property type="match status" value="1"/>
</dbReference>